<dbReference type="EMBL" id="KV425673">
    <property type="protein sequence ID" value="KZT18550.1"/>
    <property type="molecule type" value="Genomic_DNA"/>
</dbReference>
<accession>A0A165MMZ3</accession>
<proteinExistence type="predicted"/>
<evidence type="ECO:0000313" key="1">
    <source>
        <dbReference type="EMBL" id="KZT18550.1"/>
    </source>
</evidence>
<gene>
    <name evidence="1" type="ORF">NEOLEDRAFT_151539</name>
</gene>
<reference evidence="1 2" key="1">
    <citation type="journal article" date="2016" name="Mol. Biol. Evol.">
        <title>Comparative Genomics of Early-Diverging Mushroom-Forming Fungi Provides Insights into the Origins of Lignocellulose Decay Capabilities.</title>
        <authorList>
            <person name="Nagy L.G."/>
            <person name="Riley R."/>
            <person name="Tritt A."/>
            <person name="Adam C."/>
            <person name="Daum C."/>
            <person name="Floudas D."/>
            <person name="Sun H."/>
            <person name="Yadav J.S."/>
            <person name="Pangilinan J."/>
            <person name="Larsson K.H."/>
            <person name="Matsuura K."/>
            <person name="Barry K."/>
            <person name="Labutti K."/>
            <person name="Kuo R."/>
            <person name="Ohm R.A."/>
            <person name="Bhattacharya S.S."/>
            <person name="Shirouzu T."/>
            <person name="Yoshinaga Y."/>
            <person name="Martin F.M."/>
            <person name="Grigoriev I.V."/>
            <person name="Hibbett D.S."/>
        </authorList>
    </citation>
    <scope>NUCLEOTIDE SEQUENCE [LARGE SCALE GENOMIC DNA]</scope>
    <source>
        <strain evidence="1 2">HHB14362 ss-1</strain>
    </source>
</reference>
<sequence length="151" mass="16993">MQPRLSVESDLGRGEEMWSALVDGVWDIYMCEGLEFGIRLENSSQRTWSLGYVWGILVWDTSEEQDFEDTRFVALNLIAERIEAVHASWLLEDSAPFCLLEDSHASCLLKTGIRLACCGTRTHLTGRGTRIHLTGCGTRTHLTDWVTSAKS</sequence>
<organism evidence="1 2">
    <name type="scientific">Neolentinus lepideus HHB14362 ss-1</name>
    <dbReference type="NCBI Taxonomy" id="1314782"/>
    <lineage>
        <taxon>Eukaryota</taxon>
        <taxon>Fungi</taxon>
        <taxon>Dikarya</taxon>
        <taxon>Basidiomycota</taxon>
        <taxon>Agaricomycotina</taxon>
        <taxon>Agaricomycetes</taxon>
        <taxon>Gloeophyllales</taxon>
        <taxon>Gloeophyllaceae</taxon>
        <taxon>Neolentinus</taxon>
    </lineage>
</organism>
<dbReference type="InParanoid" id="A0A165MMZ3"/>
<evidence type="ECO:0000313" key="2">
    <source>
        <dbReference type="Proteomes" id="UP000076761"/>
    </source>
</evidence>
<dbReference type="Proteomes" id="UP000076761">
    <property type="component" value="Unassembled WGS sequence"/>
</dbReference>
<protein>
    <submittedName>
        <fullName evidence="1">Uncharacterized protein</fullName>
    </submittedName>
</protein>
<name>A0A165MMZ3_9AGAM</name>
<dbReference type="AlphaFoldDB" id="A0A165MMZ3"/>
<keyword evidence="2" id="KW-1185">Reference proteome</keyword>